<dbReference type="EMBL" id="CM009293">
    <property type="protein sequence ID" value="PNT41209.1"/>
    <property type="molecule type" value="Genomic_DNA"/>
</dbReference>
<dbReference type="InParanoid" id="U5GJ27"/>
<dbReference type="HOGENOM" id="CLU_2378994_0_0_1"/>
<dbReference type="PANTHER" id="PTHR33437">
    <property type="entry name" value="OS06G0361200 PROTEIN"/>
    <property type="match status" value="1"/>
</dbReference>
<accession>U5GJ27</accession>
<keyword evidence="2" id="KW-1185">Reference proteome</keyword>
<name>U5GJ27_POPTR</name>
<dbReference type="Proteomes" id="UP000006729">
    <property type="component" value="Chromosome 4"/>
</dbReference>
<protein>
    <submittedName>
        <fullName evidence="1">Uncharacterized protein</fullName>
    </submittedName>
</protein>
<evidence type="ECO:0000313" key="2">
    <source>
        <dbReference type="Proteomes" id="UP000006729"/>
    </source>
</evidence>
<reference evidence="1 2" key="1">
    <citation type="journal article" date="2006" name="Science">
        <title>The genome of black cottonwood, Populus trichocarpa (Torr. &amp; Gray).</title>
        <authorList>
            <person name="Tuskan G.A."/>
            <person name="Difazio S."/>
            <person name="Jansson S."/>
            <person name="Bohlmann J."/>
            <person name="Grigoriev I."/>
            <person name="Hellsten U."/>
            <person name="Putnam N."/>
            <person name="Ralph S."/>
            <person name="Rombauts S."/>
            <person name="Salamov A."/>
            <person name="Schein J."/>
            <person name="Sterck L."/>
            <person name="Aerts A."/>
            <person name="Bhalerao R.R."/>
            <person name="Bhalerao R.P."/>
            <person name="Blaudez D."/>
            <person name="Boerjan W."/>
            <person name="Brun A."/>
            <person name="Brunner A."/>
            <person name="Busov V."/>
            <person name="Campbell M."/>
            <person name="Carlson J."/>
            <person name="Chalot M."/>
            <person name="Chapman J."/>
            <person name="Chen G.L."/>
            <person name="Cooper D."/>
            <person name="Coutinho P.M."/>
            <person name="Couturier J."/>
            <person name="Covert S."/>
            <person name="Cronk Q."/>
            <person name="Cunningham R."/>
            <person name="Davis J."/>
            <person name="Degroeve S."/>
            <person name="Dejardin A."/>
            <person name="Depamphilis C."/>
            <person name="Detter J."/>
            <person name="Dirks B."/>
            <person name="Dubchak I."/>
            <person name="Duplessis S."/>
            <person name="Ehlting J."/>
            <person name="Ellis B."/>
            <person name="Gendler K."/>
            <person name="Goodstein D."/>
            <person name="Gribskov M."/>
            <person name="Grimwood J."/>
            <person name="Groover A."/>
            <person name="Gunter L."/>
            <person name="Hamberger B."/>
            <person name="Heinze B."/>
            <person name="Helariutta Y."/>
            <person name="Henrissat B."/>
            <person name="Holligan D."/>
            <person name="Holt R."/>
            <person name="Huang W."/>
            <person name="Islam-Faridi N."/>
            <person name="Jones S."/>
            <person name="Jones-Rhoades M."/>
            <person name="Jorgensen R."/>
            <person name="Joshi C."/>
            <person name="Kangasjarvi J."/>
            <person name="Karlsson J."/>
            <person name="Kelleher C."/>
            <person name="Kirkpatrick R."/>
            <person name="Kirst M."/>
            <person name="Kohler A."/>
            <person name="Kalluri U."/>
            <person name="Larimer F."/>
            <person name="Leebens-Mack J."/>
            <person name="Leple J.C."/>
            <person name="Locascio P."/>
            <person name="Lou Y."/>
            <person name="Lucas S."/>
            <person name="Martin F."/>
            <person name="Montanini B."/>
            <person name="Napoli C."/>
            <person name="Nelson D.R."/>
            <person name="Nelson C."/>
            <person name="Nieminen K."/>
            <person name="Nilsson O."/>
            <person name="Pereda V."/>
            <person name="Peter G."/>
            <person name="Philippe R."/>
            <person name="Pilate G."/>
            <person name="Poliakov A."/>
            <person name="Razumovskaya J."/>
            <person name="Richardson P."/>
            <person name="Rinaldi C."/>
            <person name="Ritland K."/>
            <person name="Rouze P."/>
            <person name="Ryaboy D."/>
            <person name="Schmutz J."/>
            <person name="Schrader J."/>
            <person name="Segerman B."/>
            <person name="Shin H."/>
            <person name="Siddiqui A."/>
            <person name="Sterky F."/>
            <person name="Terry A."/>
            <person name="Tsai C.J."/>
            <person name="Uberbacher E."/>
            <person name="Unneberg P."/>
            <person name="Vahala J."/>
            <person name="Wall K."/>
            <person name="Wessler S."/>
            <person name="Yang G."/>
            <person name="Yin T."/>
            <person name="Douglas C."/>
            <person name="Marra M."/>
            <person name="Sandberg G."/>
            <person name="Van de Peer Y."/>
            <person name="Rokhsar D."/>
        </authorList>
    </citation>
    <scope>NUCLEOTIDE SEQUENCE [LARGE SCALE GENOMIC DNA]</scope>
    <source>
        <strain evidence="2">cv. Nisqually</strain>
    </source>
</reference>
<sequence length="95" mass="10977">TRNIHGITNGIFTTNQLKELIKEAITNQVKSSLQPSYSYVKPYNQIINLLRMPLSYQPPKFQQFTHFMDTCNNARTNGDFMVKEFVRSLKGSAFD</sequence>
<evidence type="ECO:0000313" key="1">
    <source>
        <dbReference type="EMBL" id="PNT41209.1"/>
    </source>
</evidence>
<proteinExistence type="predicted"/>
<dbReference type="PANTHER" id="PTHR33437:SF2">
    <property type="entry name" value="OS06G0361200 PROTEIN"/>
    <property type="match status" value="1"/>
</dbReference>
<organism evidence="1 2">
    <name type="scientific">Populus trichocarpa</name>
    <name type="common">Western balsam poplar</name>
    <name type="synonym">Populus balsamifera subsp. trichocarpa</name>
    <dbReference type="NCBI Taxonomy" id="3694"/>
    <lineage>
        <taxon>Eukaryota</taxon>
        <taxon>Viridiplantae</taxon>
        <taxon>Streptophyta</taxon>
        <taxon>Embryophyta</taxon>
        <taxon>Tracheophyta</taxon>
        <taxon>Spermatophyta</taxon>
        <taxon>Magnoliopsida</taxon>
        <taxon>eudicotyledons</taxon>
        <taxon>Gunneridae</taxon>
        <taxon>Pentapetalae</taxon>
        <taxon>rosids</taxon>
        <taxon>fabids</taxon>
        <taxon>Malpighiales</taxon>
        <taxon>Salicaceae</taxon>
        <taxon>Saliceae</taxon>
        <taxon>Populus</taxon>
    </lineage>
</organism>
<feature type="non-terminal residue" evidence="1">
    <location>
        <position position="1"/>
    </location>
</feature>
<gene>
    <name evidence="1" type="ORF">POPTR_004G142500</name>
</gene>
<dbReference type="AlphaFoldDB" id="U5GJ27"/>